<dbReference type="PANTHER" id="PTHR33169">
    <property type="entry name" value="PADR-FAMILY TRANSCRIPTIONAL REGULATOR"/>
    <property type="match status" value="1"/>
</dbReference>
<dbReference type="EMBL" id="BAABEY010000016">
    <property type="protein sequence ID" value="GAA4436787.1"/>
    <property type="molecule type" value="Genomic_DNA"/>
</dbReference>
<dbReference type="InterPro" id="IPR052509">
    <property type="entry name" value="Metal_resp_DNA-bind_regulator"/>
</dbReference>
<dbReference type="InterPro" id="IPR005149">
    <property type="entry name" value="Tscrpt_reg_PadR_N"/>
</dbReference>
<proteinExistence type="predicted"/>
<dbReference type="SUPFAM" id="SSF46785">
    <property type="entry name" value="Winged helix' DNA-binding domain"/>
    <property type="match status" value="1"/>
</dbReference>
<comment type="caution">
    <text evidence="2">The sequence shown here is derived from an EMBL/GenBank/DDBJ whole genome shotgun (WGS) entry which is preliminary data.</text>
</comment>
<dbReference type="Gene3D" id="1.10.10.10">
    <property type="entry name" value="Winged helix-like DNA-binding domain superfamily/Winged helix DNA-binding domain"/>
    <property type="match status" value="1"/>
</dbReference>
<accession>A0ABP8LTY7</accession>
<dbReference type="PANTHER" id="PTHR33169:SF14">
    <property type="entry name" value="TRANSCRIPTIONAL REGULATOR RV3488"/>
    <property type="match status" value="1"/>
</dbReference>
<evidence type="ECO:0000313" key="3">
    <source>
        <dbReference type="Proteomes" id="UP001501508"/>
    </source>
</evidence>
<name>A0ABP8LTY7_9BACT</name>
<evidence type="ECO:0000313" key="2">
    <source>
        <dbReference type="EMBL" id="GAA4436787.1"/>
    </source>
</evidence>
<dbReference type="InterPro" id="IPR036388">
    <property type="entry name" value="WH-like_DNA-bd_sf"/>
</dbReference>
<dbReference type="Pfam" id="PF03551">
    <property type="entry name" value="PadR"/>
    <property type="match status" value="1"/>
</dbReference>
<protein>
    <submittedName>
        <fullName evidence="2">PadR family transcriptional regulator</fullName>
    </submittedName>
</protein>
<dbReference type="RefSeq" id="WP_345027718.1">
    <property type="nucleotide sequence ID" value="NZ_BAABEY010000016.1"/>
</dbReference>
<evidence type="ECO:0000259" key="1">
    <source>
        <dbReference type="Pfam" id="PF03551"/>
    </source>
</evidence>
<feature type="domain" description="Transcription regulator PadR N-terminal" evidence="1">
    <location>
        <begin position="19"/>
        <end position="88"/>
    </location>
</feature>
<keyword evidence="3" id="KW-1185">Reference proteome</keyword>
<organism evidence="2 3">
    <name type="scientific">Ravibacter arvi</name>
    <dbReference type="NCBI Taxonomy" id="2051041"/>
    <lineage>
        <taxon>Bacteria</taxon>
        <taxon>Pseudomonadati</taxon>
        <taxon>Bacteroidota</taxon>
        <taxon>Cytophagia</taxon>
        <taxon>Cytophagales</taxon>
        <taxon>Spirosomataceae</taxon>
        <taxon>Ravibacter</taxon>
    </lineage>
</organism>
<sequence>MNIENAQVQMRKGILEFCILHIISRGEVYASDMLEELTAARIMVVEGTLYPLLTRLKNAGFLDYKWVESSSGPPRKYYVLTREGEIFLEGMQTTWNELSRSVSSIIDKTQKNNTDK</sequence>
<dbReference type="Proteomes" id="UP001501508">
    <property type="component" value="Unassembled WGS sequence"/>
</dbReference>
<dbReference type="InterPro" id="IPR036390">
    <property type="entry name" value="WH_DNA-bd_sf"/>
</dbReference>
<gene>
    <name evidence="2" type="ORF">GCM10023091_15120</name>
</gene>
<reference evidence="3" key="1">
    <citation type="journal article" date="2019" name="Int. J. Syst. Evol. Microbiol.">
        <title>The Global Catalogue of Microorganisms (GCM) 10K type strain sequencing project: providing services to taxonomists for standard genome sequencing and annotation.</title>
        <authorList>
            <consortium name="The Broad Institute Genomics Platform"/>
            <consortium name="The Broad Institute Genome Sequencing Center for Infectious Disease"/>
            <person name="Wu L."/>
            <person name="Ma J."/>
        </authorList>
    </citation>
    <scope>NUCLEOTIDE SEQUENCE [LARGE SCALE GENOMIC DNA]</scope>
    <source>
        <strain evidence="3">JCM 31920</strain>
    </source>
</reference>